<name>A0ABW9EF58_9BURK</name>
<dbReference type="RefSeq" id="WP_408141517.1">
    <property type="nucleotide sequence ID" value="NZ_JAQQCL010000009.1"/>
</dbReference>
<dbReference type="PANTHER" id="PTHR38041">
    <property type="entry name" value="CHORISMATE MUTASE"/>
    <property type="match status" value="1"/>
</dbReference>
<dbReference type="Pfam" id="PF01817">
    <property type="entry name" value="CM_2"/>
    <property type="match status" value="1"/>
</dbReference>
<dbReference type="InterPro" id="IPR002701">
    <property type="entry name" value="CM_II_prokaryot"/>
</dbReference>
<dbReference type="Proteomes" id="UP001629392">
    <property type="component" value="Unassembled WGS sequence"/>
</dbReference>
<dbReference type="Gene3D" id="1.20.59.10">
    <property type="entry name" value="Chorismate mutase"/>
    <property type="match status" value="1"/>
</dbReference>
<keyword evidence="7" id="KW-1185">Reference proteome</keyword>
<accession>A0ABW9EF58</accession>
<dbReference type="SMART" id="SM00830">
    <property type="entry name" value="CM_2"/>
    <property type="match status" value="1"/>
</dbReference>
<dbReference type="InterPro" id="IPR036263">
    <property type="entry name" value="Chorismate_II_sf"/>
</dbReference>
<keyword evidence="4 6" id="KW-0413">Isomerase</keyword>
<comment type="pathway">
    <text evidence="1">Metabolic intermediate biosynthesis; prephenate biosynthesis; prephenate from chorismate: step 1/1.</text>
</comment>
<dbReference type="EMBL" id="JAQQCL010000009">
    <property type="protein sequence ID" value="MFM0717572.1"/>
    <property type="molecule type" value="Genomic_DNA"/>
</dbReference>
<dbReference type="PANTHER" id="PTHR38041:SF2">
    <property type="entry name" value="SECRETED CHORISMATE MUTASE"/>
    <property type="match status" value="1"/>
</dbReference>
<dbReference type="NCBIfam" id="TIGR01806">
    <property type="entry name" value="CM_mono2"/>
    <property type="match status" value="1"/>
</dbReference>
<comment type="caution">
    <text evidence="6">The sequence shown here is derived from an EMBL/GenBank/DDBJ whole genome shotgun (WGS) entry which is preliminary data.</text>
</comment>
<dbReference type="GO" id="GO:0004106">
    <property type="term" value="F:chorismate mutase activity"/>
    <property type="evidence" value="ECO:0007669"/>
    <property type="project" value="UniProtKB-EC"/>
</dbReference>
<evidence type="ECO:0000259" key="5">
    <source>
        <dbReference type="PROSITE" id="PS51168"/>
    </source>
</evidence>
<evidence type="ECO:0000313" key="7">
    <source>
        <dbReference type="Proteomes" id="UP001629392"/>
    </source>
</evidence>
<dbReference type="InterPro" id="IPR008240">
    <property type="entry name" value="Chorismate_mutase_periplasmic"/>
</dbReference>
<dbReference type="InterPro" id="IPR036979">
    <property type="entry name" value="CM_dom_sf"/>
</dbReference>
<dbReference type="EC" id="5.4.99.5" evidence="2"/>
<evidence type="ECO:0000313" key="6">
    <source>
        <dbReference type="EMBL" id="MFM0717572.1"/>
    </source>
</evidence>
<evidence type="ECO:0000256" key="1">
    <source>
        <dbReference type="ARBA" id="ARBA00004817"/>
    </source>
</evidence>
<organism evidence="6 7">
    <name type="scientific">Paraburkholderia strydomiana</name>
    <dbReference type="NCBI Taxonomy" id="1245417"/>
    <lineage>
        <taxon>Bacteria</taxon>
        <taxon>Pseudomonadati</taxon>
        <taxon>Pseudomonadota</taxon>
        <taxon>Betaproteobacteria</taxon>
        <taxon>Burkholderiales</taxon>
        <taxon>Burkholderiaceae</taxon>
        <taxon>Paraburkholderia</taxon>
    </lineage>
</organism>
<keyword evidence="3" id="KW-0732">Signal</keyword>
<proteinExistence type="predicted"/>
<evidence type="ECO:0000256" key="2">
    <source>
        <dbReference type="ARBA" id="ARBA00012404"/>
    </source>
</evidence>
<dbReference type="SUPFAM" id="SSF48600">
    <property type="entry name" value="Chorismate mutase II"/>
    <property type="match status" value="1"/>
</dbReference>
<evidence type="ECO:0000256" key="4">
    <source>
        <dbReference type="ARBA" id="ARBA00023235"/>
    </source>
</evidence>
<dbReference type="InterPro" id="IPR051331">
    <property type="entry name" value="Chorismate_mutase-related"/>
</dbReference>
<protein>
    <recommendedName>
        <fullName evidence="2">chorismate mutase</fullName>
        <ecNumber evidence="2">5.4.99.5</ecNumber>
    </recommendedName>
</protein>
<dbReference type="PROSITE" id="PS51168">
    <property type="entry name" value="CHORISMATE_MUT_2"/>
    <property type="match status" value="1"/>
</dbReference>
<dbReference type="NCBIfam" id="NF006741">
    <property type="entry name" value="PRK09269.1"/>
    <property type="match status" value="1"/>
</dbReference>
<feature type="domain" description="Chorismate mutase" evidence="5">
    <location>
        <begin position="14"/>
        <end position="110"/>
    </location>
</feature>
<reference evidence="6 7" key="1">
    <citation type="journal article" date="2024" name="Chem. Sci.">
        <title>Discovery of megapolipeptins by genome mining of a Burkholderiales bacteria collection.</title>
        <authorList>
            <person name="Paulo B.S."/>
            <person name="Recchia M.J.J."/>
            <person name="Lee S."/>
            <person name="Fergusson C.H."/>
            <person name="Romanowski S.B."/>
            <person name="Hernandez A."/>
            <person name="Krull N."/>
            <person name="Liu D.Y."/>
            <person name="Cavanagh H."/>
            <person name="Bos A."/>
            <person name="Gray C.A."/>
            <person name="Murphy B.T."/>
            <person name="Linington R.G."/>
            <person name="Eustaquio A.S."/>
        </authorList>
    </citation>
    <scope>NUCLEOTIDE SEQUENCE [LARGE SCALE GENOMIC DNA]</scope>
    <source>
        <strain evidence="6 7">RL17-350-BIC-E</strain>
    </source>
</reference>
<evidence type="ECO:0000256" key="3">
    <source>
        <dbReference type="ARBA" id="ARBA00022729"/>
    </source>
</evidence>
<gene>
    <name evidence="6" type="ORF">PQQ73_14640</name>
</gene>
<sequence length="194" mass="21505">MKIQSLGILSLFVPLSASLLFAAPYSIGSVPDAKTFRPLIELTVTRLSIAKQVALAKWDSRSAIEDLPREEEVLATARMEARAAGLSDQEATHFFSDQIEANKLVQYGLHAQWRRIGGAPDEPRADLASDIRPRLDELQKEFLQVLVSTRDLRTEQGCGKRLAREMQLYTASRALEPLYGLAVERALARVCVVG</sequence>